<dbReference type="AlphaFoldDB" id="A0AA37GS47"/>
<proteinExistence type="inferred from homology"/>
<sequence length="256" mass="29160">MLHQRMKEGDPLPRRPNQPASSPIPSPISSTPGPRLFRQSVVLLEEPWAFSTKRDPAPHKTRADASQAVRINNEARIASLRFLQPRESLDDVVMNTVLAMLVNRDDRFEVVDTFMLDYVSRDAEIPDWFRQYHQVLRGRPNVLIPWCYGAHWVLFWYTSSGQITYYDSIPGYIPLATAEHVINRYLDTALGPETPRAPMALADGPVQNNNFDCGLFVLRYVDALTSSRVASPVLPSVEEHELRSHYRAVFLSASRE</sequence>
<evidence type="ECO:0000256" key="4">
    <source>
        <dbReference type="SAM" id="MobiDB-lite"/>
    </source>
</evidence>
<feature type="compositionally biased region" description="Low complexity" evidence="4">
    <location>
        <begin position="17"/>
        <end position="33"/>
    </location>
</feature>
<evidence type="ECO:0000256" key="3">
    <source>
        <dbReference type="ARBA" id="ARBA00022801"/>
    </source>
</evidence>
<keyword evidence="3" id="KW-0378">Hydrolase</keyword>
<evidence type="ECO:0000256" key="1">
    <source>
        <dbReference type="ARBA" id="ARBA00005234"/>
    </source>
</evidence>
<dbReference type="InterPro" id="IPR003653">
    <property type="entry name" value="Peptidase_C48_C"/>
</dbReference>
<feature type="domain" description="Ubiquitin-like protease family profile" evidence="5">
    <location>
        <begin position="73"/>
        <end position="224"/>
    </location>
</feature>
<keyword evidence="7" id="KW-1185">Reference proteome</keyword>
<accession>A0AA37GS47</accession>
<protein>
    <recommendedName>
        <fullName evidence="5">Ubiquitin-like protease family profile domain-containing protein</fullName>
    </recommendedName>
</protein>
<dbReference type="InterPro" id="IPR038765">
    <property type="entry name" value="Papain-like_cys_pep_sf"/>
</dbReference>
<evidence type="ECO:0000313" key="6">
    <source>
        <dbReference type="EMBL" id="GJC86234.1"/>
    </source>
</evidence>
<dbReference type="PROSITE" id="PS50600">
    <property type="entry name" value="ULP_PROTEASE"/>
    <property type="match status" value="1"/>
</dbReference>
<evidence type="ECO:0000256" key="2">
    <source>
        <dbReference type="ARBA" id="ARBA00022670"/>
    </source>
</evidence>
<gene>
    <name evidence="6" type="ORF">ColLi_09072</name>
</gene>
<organism evidence="6 7">
    <name type="scientific">Colletotrichum liriopes</name>
    <dbReference type="NCBI Taxonomy" id="708192"/>
    <lineage>
        <taxon>Eukaryota</taxon>
        <taxon>Fungi</taxon>
        <taxon>Dikarya</taxon>
        <taxon>Ascomycota</taxon>
        <taxon>Pezizomycotina</taxon>
        <taxon>Sordariomycetes</taxon>
        <taxon>Hypocreomycetidae</taxon>
        <taxon>Glomerellales</taxon>
        <taxon>Glomerellaceae</taxon>
        <taxon>Colletotrichum</taxon>
        <taxon>Colletotrichum spaethianum species complex</taxon>
    </lineage>
</organism>
<evidence type="ECO:0000313" key="7">
    <source>
        <dbReference type="Proteomes" id="UP001055172"/>
    </source>
</evidence>
<feature type="region of interest" description="Disordered" evidence="4">
    <location>
        <begin position="1"/>
        <end position="33"/>
    </location>
</feature>
<dbReference type="SUPFAM" id="SSF54001">
    <property type="entry name" value="Cysteine proteinases"/>
    <property type="match status" value="1"/>
</dbReference>
<dbReference type="GO" id="GO:0008234">
    <property type="term" value="F:cysteine-type peptidase activity"/>
    <property type="evidence" value="ECO:0007669"/>
    <property type="project" value="InterPro"/>
</dbReference>
<reference evidence="6 7" key="1">
    <citation type="submission" date="2021-07" db="EMBL/GenBank/DDBJ databases">
        <title>Genome data of Colletotrichum spaethianum.</title>
        <authorList>
            <person name="Utami Y.D."/>
            <person name="Hiruma K."/>
        </authorList>
    </citation>
    <scope>NUCLEOTIDE SEQUENCE [LARGE SCALE GENOMIC DNA]</scope>
    <source>
        <strain evidence="6 7">MAFF 242679</strain>
    </source>
</reference>
<dbReference type="EMBL" id="BPPX01000021">
    <property type="protein sequence ID" value="GJC86234.1"/>
    <property type="molecule type" value="Genomic_DNA"/>
</dbReference>
<comment type="caution">
    <text evidence="6">The sequence shown here is derived from an EMBL/GenBank/DDBJ whole genome shotgun (WGS) entry which is preliminary data.</text>
</comment>
<dbReference type="GO" id="GO:0006508">
    <property type="term" value="P:proteolysis"/>
    <property type="evidence" value="ECO:0007669"/>
    <property type="project" value="UniProtKB-KW"/>
</dbReference>
<dbReference type="Proteomes" id="UP001055172">
    <property type="component" value="Unassembled WGS sequence"/>
</dbReference>
<keyword evidence="2" id="KW-0645">Protease</keyword>
<feature type="compositionally biased region" description="Basic and acidic residues" evidence="4">
    <location>
        <begin position="1"/>
        <end position="13"/>
    </location>
</feature>
<comment type="similarity">
    <text evidence="1">Belongs to the peptidase C48 family.</text>
</comment>
<dbReference type="GO" id="GO:0019783">
    <property type="term" value="F:ubiquitin-like protein peptidase activity"/>
    <property type="evidence" value="ECO:0007669"/>
    <property type="project" value="UniProtKB-ARBA"/>
</dbReference>
<dbReference type="Pfam" id="PF02902">
    <property type="entry name" value="Peptidase_C48"/>
    <property type="match status" value="1"/>
</dbReference>
<dbReference type="Gene3D" id="3.40.395.10">
    <property type="entry name" value="Adenoviral Proteinase, Chain A"/>
    <property type="match status" value="1"/>
</dbReference>
<name>A0AA37GS47_9PEZI</name>
<evidence type="ECO:0000259" key="5">
    <source>
        <dbReference type="PROSITE" id="PS50600"/>
    </source>
</evidence>